<organism evidence="3 4">
    <name type="scientific">Streptomyces qinzhouensis</name>
    <dbReference type="NCBI Taxonomy" id="2599401"/>
    <lineage>
        <taxon>Bacteria</taxon>
        <taxon>Bacillati</taxon>
        <taxon>Actinomycetota</taxon>
        <taxon>Actinomycetes</taxon>
        <taxon>Kitasatosporales</taxon>
        <taxon>Streptomycetaceae</taxon>
        <taxon>Streptomyces</taxon>
    </lineage>
</organism>
<sequence length="380" mass="40785">MHGSDLQRCPLRGRCGQGPSVPHEGRGCVYVDHEQGAEGLGGEAGLELARMLRRWWEEAGKPPGGSRPTQQALASKLKIDQATLSRYLNVRRPSTAPLRVVEALHVLLRAPAGELEQARELCRRALRENARRQATGGGERSAPAGDEGVSTASEQGSGRAPGSGGRRAPGRPGFPRLRPVLVAAAVALAFTAGMVVQERYVPPEHSTAGDGAGGGATPDMAVLKWPVLYMVEHDYYTRGRALQYLLNAHGFTVRTDGFFRQDTKDAVMEFQQRQGLPADGKVGEKTWPELVKEVGHGSKRFEVRAVQELLDNAGPGGTEVSGRFTSTTAADVRAFQRSAHLPATGKVDVDTWLALLVRQHPPARAPAYQRGNGPLPTAPA</sequence>
<evidence type="ECO:0000259" key="2">
    <source>
        <dbReference type="Pfam" id="PF01471"/>
    </source>
</evidence>
<dbReference type="Pfam" id="PF01471">
    <property type="entry name" value="PG_binding_1"/>
    <property type="match status" value="2"/>
</dbReference>
<dbReference type="InterPro" id="IPR036366">
    <property type="entry name" value="PGBDSf"/>
</dbReference>
<dbReference type="Gene3D" id="1.10.101.10">
    <property type="entry name" value="PGBD-like superfamily/PGBD"/>
    <property type="match status" value="2"/>
</dbReference>
<dbReference type="InterPro" id="IPR001387">
    <property type="entry name" value="Cro/C1-type_HTH"/>
</dbReference>
<proteinExistence type="predicted"/>
<feature type="domain" description="Peptidoglycan binding-like" evidence="2">
    <location>
        <begin position="302"/>
        <end position="355"/>
    </location>
</feature>
<dbReference type="CDD" id="cd00093">
    <property type="entry name" value="HTH_XRE"/>
    <property type="match status" value="1"/>
</dbReference>
<dbReference type="Proteomes" id="UP000320580">
    <property type="component" value="Chromosome"/>
</dbReference>
<name>A0A5B8JLC5_9ACTN</name>
<feature type="region of interest" description="Disordered" evidence="1">
    <location>
        <begin position="130"/>
        <end position="172"/>
    </location>
</feature>
<accession>A0A5B8JLC5</accession>
<evidence type="ECO:0000313" key="3">
    <source>
        <dbReference type="EMBL" id="QDY81394.1"/>
    </source>
</evidence>
<dbReference type="InterPro" id="IPR036365">
    <property type="entry name" value="PGBD-like_sf"/>
</dbReference>
<protein>
    <recommendedName>
        <fullName evidence="2">Peptidoglycan binding-like domain-containing protein</fullName>
    </recommendedName>
</protein>
<dbReference type="InterPro" id="IPR002477">
    <property type="entry name" value="Peptidoglycan-bd-like"/>
</dbReference>
<dbReference type="OrthoDB" id="5620138at2"/>
<gene>
    <name evidence="3" type="ORF">FQU76_29850</name>
</gene>
<dbReference type="AlphaFoldDB" id="A0A5B8JLC5"/>
<evidence type="ECO:0000256" key="1">
    <source>
        <dbReference type="SAM" id="MobiDB-lite"/>
    </source>
</evidence>
<dbReference type="EMBL" id="CP042266">
    <property type="protein sequence ID" value="QDY81394.1"/>
    <property type="molecule type" value="Genomic_DNA"/>
</dbReference>
<evidence type="ECO:0000313" key="4">
    <source>
        <dbReference type="Proteomes" id="UP000320580"/>
    </source>
</evidence>
<feature type="region of interest" description="Disordered" evidence="1">
    <location>
        <begin position="1"/>
        <end position="21"/>
    </location>
</feature>
<keyword evidence="4" id="KW-1185">Reference proteome</keyword>
<dbReference type="SUPFAM" id="SSF47090">
    <property type="entry name" value="PGBD-like"/>
    <property type="match status" value="2"/>
</dbReference>
<reference evidence="3 4" key="1">
    <citation type="submission" date="2019-07" db="EMBL/GenBank/DDBJ databases">
        <authorList>
            <person name="Zhu P."/>
        </authorList>
    </citation>
    <scope>NUCLEOTIDE SEQUENCE [LARGE SCALE GENOMIC DNA]</scope>
    <source>
        <strain evidence="3 4">SSL-25</strain>
    </source>
</reference>
<dbReference type="KEGG" id="sqz:FQU76_29850"/>
<feature type="domain" description="Peptidoglycan binding-like" evidence="2">
    <location>
        <begin position="240"/>
        <end position="287"/>
    </location>
</feature>